<dbReference type="CDD" id="cd16029">
    <property type="entry name" value="4-S"/>
    <property type="match status" value="1"/>
</dbReference>
<evidence type="ECO:0000256" key="2">
    <source>
        <dbReference type="ARBA" id="ARBA00022723"/>
    </source>
</evidence>
<dbReference type="SUPFAM" id="SSF53649">
    <property type="entry name" value="Alkaline phosphatase-like"/>
    <property type="match status" value="1"/>
</dbReference>
<dbReference type="GO" id="GO:0046872">
    <property type="term" value="F:metal ion binding"/>
    <property type="evidence" value="ECO:0007669"/>
    <property type="project" value="UniProtKB-KW"/>
</dbReference>
<dbReference type="InterPro" id="IPR000917">
    <property type="entry name" value="Sulfatase_N"/>
</dbReference>
<protein>
    <submittedName>
        <fullName evidence="7">Arylsulfatase</fullName>
    </submittedName>
</protein>
<accession>A0A974AFH7</accession>
<gene>
    <name evidence="7" type="ORF">HU230_34845</name>
</gene>
<keyword evidence="4" id="KW-0106">Calcium</keyword>
<keyword evidence="3" id="KW-0378">Hydrolase</keyword>
<evidence type="ECO:0000256" key="5">
    <source>
        <dbReference type="ARBA" id="ARBA00023180"/>
    </source>
</evidence>
<organism evidence="7">
    <name type="scientific">Bradyrhizobium quebecense</name>
    <dbReference type="NCBI Taxonomy" id="2748629"/>
    <lineage>
        <taxon>Bacteria</taxon>
        <taxon>Pseudomonadati</taxon>
        <taxon>Pseudomonadota</taxon>
        <taxon>Alphaproteobacteria</taxon>
        <taxon>Hyphomicrobiales</taxon>
        <taxon>Nitrobacteraceae</taxon>
        <taxon>Bradyrhizobium</taxon>
    </lineage>
</organism>
<sequence>MSNAQGRLDMRSMTRSGCIWVLLILFGWLVTAFSAVAQPSDPQPNIIYILADDLGWADVGFHGSDIKTPNIDKLAQTGARLEQFYVQPICTPTRAALMTGRYPLRYGLQTLVIPASMSYGLPTNEWLLPQALKEAGYATAILGKWHLGHAKREFWPKQRGFDYQYGAQLGEIDYFTHSVGGKLDWYRDNKPINEKGYVTILLGDDAVRYISAQSSKKPFFMYLAFTAPHTPYQVPQEYTDKYKQITDPNRRTYAAMITAMDEQIGRVVQTLEKRGLRQNTLIIFHSDNGGNQSAHLAGETEVKGPLPANNGPYRGGKGDLYEGGTRVASLMNWPARIKPGTVVDQMIHVVDYYPTLAKLAGASLSKTKPLDGHDMWPTISEGKASPRNEVIYNIEMYRGAVRKGDWKLVWRTTLPSKIELFNLAQDPYEKVNLASTNPERVLELQKRIDGLAGEMSKSLLLNEVFKGVTKGLTGKPPVLPDEDAYFEQAD</sequence>
<evidence type="ECO:0000256" key="4">
    <source>
        <dbReference type="ARBA" id="ARBA00022837"/>
    </source>
</evidence>
<feature type="domain" description="Sulfatase N-terminal" evidence="6">
    <location>
        <begin position="44"/>
        <end position="362"/>
    </location>
</feature>
<dbReference type="InterPro" id="IPR024607">
    <property type="entry name" value="Sulfatase_CS"/>
</dbReference>
<dbReference type="Gene3D" id="3.30.1120.10">
    <property type="match status" value="1"/>
</dbReference>
<dbReference type="InterPro" id="IPR047115">
    <property type="entry name" value="ARSB"/>
</dbReference>
<dbReference type="Pfam" id="PF00884">
    <property type="entry name" value="Sulfatase"/>
    <property type="match status" value="1"/>
</dbReference>
<dbReference type="PROSITE" id="PS00523">
    <property type="entry name" value="SULFATASE_1"/>
    <property type="match status" value="1"/>
</dbReference>
<reference evidence="7" key="1">
    <citation type="submission" date="2020-06" db="EMBL/GenBank/DDBJ databases">
        <title>Whole Genome Sequence of Bradyrhizobium sp. Strain 66S1MB.</title>
        <authorList>
            <person name="Bromfield E."/>
            <person name="Cloutier S."/>
        </authorList>
    </citation>
    <scope>NUCLEOTIDE SEQUENCE</scope>
    <source>
        <strain evidence="7">66S1MB</strain>
    </source>
</reference>
<evidence type="ECO:0000256" key="3">
    <source>
        <dbReference type="ARBA" id="ARBA00022801"/>
    </source>
</evidence>
<evidence type="ECO:0000256" key="1">
    <source>
        <dbReference type="ARBA" id="ARBA00008779"/>
    </source>
</evidence>
<dbReference type="GO" id="GO:0008484">
    <property type="term" value="F:sulfuric ester hydrolase activity"/>
    <property type="evidence" value="ECO:0007669"/>
    <property type="project" value="InterPro"/>
</dbReference>
<evidence type="ECO:0000313" key="7">
    <source>
        <dbReference type="EMBL" id="NVL10739.1"/>
    </source>
</evidence>
<evidence type="ECO:0000259" key="6">
    <source>
        <dbReference type="Pfam" id="PF00884"/>
    </source>
</evidence>
<dbReference type="InterPro" id="IPR017850">
    <property type="entry name" value="Alkaline_phosphatase_core_sf"/>
</dbReference>
<dbReference type="PANTHER" id="PTHR10342:SF274">
    <property type="entry name" value="ARYLSULFATASE B"/>
    <property type="match status" value="1"/>
</dbReference>
<dbReference type="AlphaFoldDB" id="A0A974AFH7"/>
<comment type="similarity">
    <text evidence="1">Belongs to the sulfatase family.</text>
</comment>
<dbReference type="Gene3D" id="3.40.720.10">
    <property type="entry name" value="Alkaline Phosphatase, subunit A"/>
    <property type="match status" value="1"/>
</dbReference>
<name>A0A974AFH7_9BRAD</name>
<proteinExistence type="inferred from homology"/>
<keyword evidence="5" id="KW-0325">Glycoprotein</keyword>
<keyword evidence="2" id="KW-0479">Metal-binding</keyword>
<dbReference type="PANTHER" id="PTHR10342">
    <property type="entry name" value="ARYLSULFATASE"/>
    <property type="match status" value="1"/>
</dbReference>
<dbReference type="EMBL" id="JABWSX010000001">
    <property type="protein sequence ID" value="NVL10739.1"/>
    <property type="molecule type" value="Genomic_DNA"/>
</dbReference>
<comment type="caution">
    <text evidence="7">The sequence shown here is derived from an EMBL/GenBank/DDBJ whole genome shotgun (WGS) entry which is preliminary data.</text>
</comment>